<proteinExistence type="predicted"/>
<reference evidence="1 2" key="1">
    <citation type="submission" date="2017-12" db="EMBL/GenBank/DDBJ databases">
        <title>High-resolution comparative analysis of great ape genomes.</title>
        <authorList>
            <person name="Pollen A."/>
            <person name="Hastie A."/>
            <person name="Hormozdiari F."/>
            <person name="Dougherty M."/>
            <person name="Liu R."/>
            <person name="Chaisson M."/>
            <person name="Hoppe E."/>
            <person name="Hill C."/>
            <person name="Pang A."/>
            <person name="Hillier L."/>
            <person name="Baker C."/>
            <person name="Armstrong J."/>
            <person name="Shendure J."/>
            <person name="Paten B."/>
            <person name="Wilson R."/>
            <person name="Chao H."/>
            <person name="Schneider V."/>
            <person name="Ventura M."/>
            <person name="Kronenberg Z."/>
            <person name="Murali S."/>
            <person name="Gordon D."/>
            <person name="Cantsilieris S."/>
            <person name="Munson K."/>
            <person name="Nelson B."/>
            <person name="Raja A."/>
            <person name="Underwood J."/>
            <person name="Diekhans M."/>
            <person name="Fiddes I."/>
            <person name="Haussler D."/>
            <person name="Eichler E."/>
        </authorList>
    </citation>
    <scope>NUCLEOTIDE SEQUENCE [LARGE SCALE GENOMIC DNA]</scope>
    <source>
        <strain evidence="1">Yerkes chimp pedigree #C0471</strain>
    </source>
</reference>
<dbReference type="AlphaFoldDB" id="A0A2J8JC92"/>
<dbReference type="EMBL" id="NBAG03000481">
    <property type="protein sequence ID" value="PNI20388.1"/>
    <property type="molecule type" value="Genomic_DNA"/>
</dbReference>
<organism evidence="1 2">
    <name type="scientific">Pan troglodytes</name>
    <name type="common">Chimpanzee</name>
    <dbReference type="NCBI Taxonomy" id="9598"/>
    <lineage>
        <taxon>Eukaryota</taxon>
        <taxon>Metazoa</taxon>
        <taxon>Chordata</taxon>
        <taxon>Craniata</taxon>
        <taxon>Vertebrata</taxon>
        <taxon>Euteleostomi</taxon>
        <taxon>Mammalia</taxon>
        <taxon>Eutheria</taxon>
        <taxon>Euarchontoglires</taxon>
        <taxon>Primates</taxon>
        <taxon>Haplorrhini</taxon>
        <taxon>Catarrhini</taxon>
        <taxon>Hominidae</taxon>
        <taxon>Pan</taxon>
    </lineage>
</organism>
<protein>
    <submittedName>
        <fullName evidence="1">STX16 isoform 18</fullName>
    </submittedName>
</protein>
<dbReference type="Proteomes" id="UP000236370">
    <property type="component" value="Unassembled WGS sequence"/>
</dbReference>
<name>A0A2J8JC92_PANTR</name>
<evidence type="ECO:0000313" key="1">
    <source>
        <dbReference type="EMBL" id="PNI20388.1"/>
    </source>
</evidence>
<gene>
    <name evidence="1" type="ORF">CK820_G0048794</name>
</gene>
<sequence length="46" mass="4902">MALVSGISLDPEAAIGVTKRPPPKWVDGVDEVSCIFSMMLAGLSRR</sequence>
<comment type="caution">
    <text evidence="1">The sequence shown here is derived from an EMBL/GenBank/DDBJ whole genome shotgun (WGS) entry which is preliminary data.</text>
</comment>
<evidence type="ECO:0000313" key="2">
    <source>
        <dbReference type="Proteomes" id="UP000236370"/>
    </source>
</evidence>
<accession>A0A2J8JC92</accession>